<dbReference type="SMART" id="SM01194">
    <property type="entry name" value="eRF1_1"/>
    <property type="match status" value="1"/>
</dbReference>
<organism evidence="11 12">
    <name type="scientific">Candidatus Nitrosotenuis cloacae</name>
    <dbReference type="NCBI Taxonomy" id="1603555"/>
    <lineage>
        <taxon>Archaea</taxon>
        <taxon>Nitrososphaerota</taxon>
        <taxon>Candidatus Nitrosotenuis</taxon>
    </lineage>
</organism>
<dbReference type="Pfam" id="PF26356">
    <property type="entry name" value="Pelota_N"/>
    <property type="match status" value="1"/>
</dbReference>
<dbReference type="InterPro" id="IPR004405">
    <property type="entry name" value="TF_pelota"/>
</dbReference>
<dbReference type="GO" id="GO:0070966">
    <property type="term" value="P:nuclear-transcribed mRNA catabolic process, no-go decay"/>
    <property type="evidence" value="ECO:0007669"/>
    <property type="project" value="InterPro"/>
</dbReference>
<comment type="domain">
    <text evidence="9">The N-terminal domain has the RNA-binding Sm fold. It harbors the endoribonuclease activity.</text>
</comment>
<dbReference type="Gene3D" id="3.30.1330.30">
    <property type="match status" value="1"/>
</dbReference>
<dbReference type="AlphaFoldDB" id="A0A3G1B559"/>
<dbReference type="KEGG" id="tah:SU86_006825"/>
<evidence type="ECO:0000256" key="4">
    <source>
        <dbReference type="ARBA" id="ARBA00022490"/>
    </source>
</evidence>
<proteinExistence type="inferred from homology"/>
<keyword evidence="7 9" id="KW-0255">Endonuclease</keyword>
<dbReference type="GO" id="GO:0070651">
    <property type="term" value="P:nonfunctional rRNA decay"/>
    <property type="evidence" value="ECO:0007669"/>
    <property type="project" value="TreeGrafter"/>
</dbReference>
<dbReference type="Gene3D" id="2.30.30.870">
    <property type="entry name" value="Pelota, domain A"/>
    <property type="match status" value="1"/>
</dbReference>
<dbReference type="InterPro" id="IPR058547">
    <property type="entry name" value="Pelota_N"/>
</dbReference>
<dbReference type="GO" id="GO:0071025">
    <property type="term" value="P:RNA surveillance"/>
    <property type="evidence" value="ECO:0007669"/>
    <property type="project" value="InterPro"/>
</dbReference>
<dbReference type="GO" id="GO:0070481">
    <property type="term" value="P:nuclear-transcribed mRNA catabolic process, non-stop decay"/>
    <property type="evidence" value="ECO:0007669"/>
    <property type="project" value="InterPro"/>
</dbReference>
<dbReference type="GO" id="GO:0016787">
    <property type="term" value="F:hydrolase activity"/>
    <property type="evidence" value="ECO:0007669"/>
    <property type="project" value="UniProtKB-KW"/>
</dbReference>
<dbReference type="GO" id="GO:0004519">
    <property type="term" value="F:endonuclease activity"/>
    <property type="evidence" value="ECO:0007669"/>
    <property type="project" value="UniProtKB-UniRule"/>
</dbReference>
<keyword evidence="5 9" id="KW-0540">Nuclease</keyword>
<dbReference type="EMBL" id="CP011097">
    <property type="protein sequence ID" value="AJZ76129.1"/>
    <property type="molecule type" value="Genomic_DNA"/>
</dbReference>
<dbReference type="SUPFAM" id="SSF55315">
    <property type="entry name" value="L30e-like"/>
    <property type="match status" value="1"/>
</dbReference>
<keyword evidence="8 9" id="KW-0378">Hydrolase</keyword>
<evidence type="ECO:0000313" key="11">
    <source>
        <dbReference type="EMBL" id="AJZ76129.1"/>
    </source>
</evidence>
<dbReference type="SUPFAM" id="SSF53137">
    <property type="entry name" value="Translational machinery components"/>
    <property type="match status" value="1"/>
</dbReference>
<dbReference type="InterPro" id="IPR038069">
    <property type="entry name" value="Pelota/DOM34_N"/>
</dbReference>
<dbReference type="PANTHER" id="PTHR10853:SF0">
    <property type="entry name" value="PROTEIN PELOTA HOMOLOG"/>
    <property type="match status" value="1"/>
</dbReference>
<evidence type="ECO:0000256" key="6">
    <source>
        <dbReference type="ARBA" id="ARBA00022723"/>
    </source>
</evidence>
<dbReference type="PANTHER" id="PTHR10853">
    <property type="entry name" value="PELOTA"/>
    <property type="match status" value="1"/>
</dbReference>
<evidence type="ECO:0000256" key="9">
    <source>
        <dbReference type="HAMAP-Rule" id="MF_01853"/>
    </source>
</evidence>
<dbReference type="Proteomes" id="UP000266745">
    <property type="component" value="Chromosome"/>
</dbReference>
<evidence type="ECO:0000256" key="3">
    <source>
        <dbReference type="ARBA" id="ARBA00009504"/>
    </source>
</evidence>
<dbReference type="GO" id="GO:0032790">
    <property type="term" value="P:ribosome disassembly"/>
    <property type="evidence" value="ECO:0007669"/>
    <property type="project" value="TreeGrafter"/>
</dbReference>
<keyword evidence="4 9" id="KW-0963">Cytoplasm</keyword>
<evidence type="ECO:0000256" key="2">
    <source>
        <dbReference type="ARBA" id="ARBA00004496"/>
    </source>
</evidence>
<evidence type="ECO:0000256" key="8">
    <source>
        <dbReference type="ARBA" id="ARBA00022801"/>
    </source>
</evidence>
<accession>A0A3G1B559</accession>
<dbReference type="EC" id="3.1.-.-" evidence="9"/>
<comment type="function">
    <text evidence="9">May function in recognizing stalled ribosomes, interact with stem-loop structures in stalled mRNA molecules, and effect endonucleolytic cleavage of the mRNA. May play a role in the release non-functional ribosomes and degradation of damaged mRNAs. Has endoribonuclease activity.</text>
</comment>
<name>A0A3G1B559_9ARCH</name>
<dbReference type="Gene3D" id="3.30.420.60">
    <property type="entry name" value="eRF1 domain 2"/>
    <property type="match status" value="1"/>
</dbReference>
<keyword evidence="6 9" id="KW-0479">Metal-binding</keyword>
<comment type="subunit">
    <text evidence="9">Monomer.</text>
</comment>
<dbReference type="GO" id="GO:0046872">
    <property type="term" value="F:metal ion binding"/>
    <property type="evidence" value="ECO:0007669"/>
    <property type="project" value="UniProtKB-UniRule"/>
</dbReference>
<evidence type="ECO:0000256" key="7">
    <source>
        <dbReference type="ARBA" id="ARBA00022759"/>
    </source>
</evidence>
<evidence type="ECO:0000313" key="12">
    <source>
        <dbReference type="Proteomes" id="UP000266745"/>
    </source>
</evidence>
<dbReference type="InterPro" id="IPR023521">
    <property type="entry name" value="Pelota_arc"/>
</dbReference>
<evidence type="ECO:0000259" key="10">
    <source>
        <dbReference type="SMART" id="SM01194"/>
    </source>
</evidence>
<evidence type="ECO:0000256" key="1">
    <source>
        <dbReference type="ARBA" id="ARBA00001968"/>
    </source>
</evidence>
<dbReference type="SUPFAM" id="SSF159065">
    <property type="entry name" value="Dom34/Pelota N-terminal domain-like"/>
    <property type="match status" value="1"/>
</dbReference>
<dbReference type="InterPro" id="IPR005142">
    <property type="entry name" value="eRF1_3"/>
</dbReference>
<dbReference type="RefSeq" id="WP_048186818.1">
    <property type="nucleotide sequence ID" value="NZ_CP011097.1"/>
</dbReference>
<dbReference type="InterPro" id="IPR042226">
    <property type="entry name" value="eFR1_2_sf"/>
</dbReference>
<keyword evidence="12" id="KW-1185">Reference proteome</keyword>
<feature type="domain" description="eRF1/Pelota-like N-terminal" evidence="10">
    <location>
        <begin position="3"/>
        <end position="127"/>
    </location>
</feature>
<dbReference type="GeneID" id="24874265"/>
<evidence type="ECO:0000256" key="5">
    <source>
        <dbReference type="ARBA" id="ARBA00022722"/>
    </source>
</evidence>
<dbReference type="GO" id="GO:0005737">
    <property type="term" value="C:cytoplasm"/>
    <property type="evidence" value="ECO:0007669"/>
    <property type="project" value="UniProtKB-SubCell"/>
</dbReference>
<comment type="cofactor">
    <cofactor evidence="1 9">
        <name>a divalent metal cation</name>
        <dbReference type="ChEBI" id="CHEBI:60240"/>
    </cofactor>
</comment>
<comment type="similarity">
    <text evidence="3 9">Belongs to the eukaryotic release factor 1 family. Pelota subfamily.</text>
</comment>
<dbReference type="Pfam" id="PF03465">
    <property type="entry name" value="eRF1_3"/>
    <property type="match status" value="1"/>
</dbReference>
<dbReference type="InterPro" id="IPR029064">
    <property type="entry name" value="Ribosomal_eL30-like_sf"/>
</dbReference>
<gene>
    <name evidence="9" type="primary">pelA</name>
    <name evidence="11" type="ORF">SU86_006825</name>
</gene>
<dbReference type="STRING" id="1603555.SU86_006825"/>
<dbReference type="HAMAP" id="MF_01853">
    <property type="entry name" value="PelO"/>
    <property type="match status" value="1"/>
</dbReference>
<dbReference type="OrthoDB" id="31300at2157"/>
<protein>
    <recommendedName>
        <fullName evidence="9">Protein pelota homolog</fullName>
        <ecNumber evidence="9">3.1.-.-</ecNumber>
    </recommendedName>
</protein>
<reference evidence="11 12" key="1">
    <citation type="journal article" date="2016" name="Sci. Rep.">
        <title>A novel ammonia-oxidizing archaeon from wastewater treatment plant: Its enrichment, physiological and genomic characteristics.</title>
        <authorList>
            <person name="Li Y."/>
            <person name="Ding K."/>
            <person name="Wen X."/>
            <person name="Zhang B."/>
            <person name="Shen B."/>
            <person name="Yang Y."/>
        </authorList>
    </citation>
    <scope>NUCLEOTIDE SEQUENCE [LARGE SCALE GENOMIC DNA]</scope>
    <source>
        <strain evidence="11 12">SAT1</strain>
    </source>
</reference>
<comment type="subcellular location">
    <subcellularLocation>
        <location evidence="2 9">Cytoplasm</location>
    </subcellularLocation>
</comment>
<dbReference type="InterPro" id="IPR005140">
    <property type="entry name" value="eRF1_Pelota-like_N"/>
</dbReference>
<sequence>MITKIIDDSTVSFLVEEPDDLLTLRRIIKKEDKIISDTTRVIKQDKDYSRPDRGERIKIRISLEVEKIALDAVFDKLRIHGTIIESTNEAVSKGLHHSILIRIGDSLNVVKKKLQPIELKLIKSKDESIGFVLIAIDKGDCGIGKLKGTHLELMQNMYSGSSGKQYKTNFNIQAFFENVSKALDTTLKENDGIVIFGPGETKRQFANFLAKTPIAKSHKIETIDGIDSGGEDGIYVFIKSKAMQQILGQSKLAKVSSILEEVMIRANNKSRKFTMGFEETKKANEFGAVESLVFSEKIIQTHDEDEVVEFLNDVESKGVKVYALDASTDIGLQVSGLGGILSLLRFAVDT</sequence>